<dbReference type="EMBL" id="AZDY01000006">
    <property type="protein sequence ID" value="KRK84727.1"/>
    <property type="molecule type" value="Genomic_DNA"/>
</dbReference>
<comment type="caution">
    <text evidence="7">The sequence shown here is derived from an EMBL/GenBank/DDBJ whole genome shotgun (WGS) entry which is preliminary data.</text>
</comment>
<dbReference type="Pfam" id="PF13007">
    <property type="entry name" value="LZ_Tnp_IS66"/>
    <property type="match status" value="1"/>
</dbReference>
<dbReference type="AlphaFoldDB" id="A0A0R1L0N3"/>
<evidence type="ECO:0000313" key="7">
    <source>
        <dbReference type="EMBL" id="KRK84727.1"/>
    </source>
</evidence>
<protein>
    <submittedName>
        <fullName evidence="7">Transposase IS66</fullName>
    </submittedName>
</protein>
<feature type="coiled-coil region" evidence="1">
    <location>
        <begin position="3"/>
        <end position="30"/>
    </location>
</feature>
<evidence type="ECO:0000259" key="4">
    <source>
        <dbReference type="Pfam" id="PF13005"/>
    </source>
</evidence>
<evidence type="ECO:0000313" key="8">
    <source>
        <dbReference type="Proteomes" id="UP000051515"/>
    </source>
</evidence>
<dbReference type="InterPro" id="IPR004291">
    <property type="entry name" value="Transposase_IS66_central"/>
</dbReference>
<sequence length="515" mass="59140">MAESEKDQIIRKLKAENKGLQEQIAYLRRKLFDHKSEVLNPNQTSLFEKENSVFNEPEQTGDQSSSASNQVRPKKSKKKTRREKVDSKVPVRVTIIKTADGKCPAGHSGIKPIGTRYVREEFHFIPARAYLEKIYEQTYKCEQCAHDTATSGLFKPLVPPALFPHSLASVSLVAEIIHDKFVLGVPLYRQLSGIRRLGYQTSEATLANWVNKSAQQLLPLYEEIHWHLCSAHHLQGDETPIEVLREPGKAATSRSYMWVARTPIKQPNPIVYYAYGTTRSGVFAQSLYEGYLGVLQCDGYSGYNLLGNSVHRTGCWAHVRRKFYDASQSHIKGADNLLHLIDEMFALEREWQAYSPRVRRRRRRSRLRKVLKRFWRLIDRTEVLPQSRLGKAIVYAQKQRPYLDRIINDGAIDWSNNAAERNMKSLVIGRKNWLFSTSTQGAEATAIWMTFIESAKANHIDPRQYLTDLLKASTILPAFPKSEELEAYLPWNYRRQQNMGQRKDNNEAQATTFAA</sequence>
<keyword evidence="8" id="KW-1185">Reference proteome</keyword>
<dbReference type="PANTHER" id="PTHR33678">
    <property type="entry name" value="BLL1576 PROTEIN"/>
    <property type="match status" value="1"/>
</dbReference>
<dbReference type="PANTHER" id="PTHR33678:SF1">
    <property type="entry name" value="BLL1576 PROTEIN"/>
    <property type="match status" value="1"/>
</dbReference>
<feature type="compositionally biased region" description="Polar residues" evidence="2">
    <location>
        <begin position="41"/>
        <end position="71"/>
    </location>
</feature>
<dbReference type="PATRIC" id="fig|1423788.3.peg.13"/>
<name>A0A0R1L0N3_9LACO</name>
<feature type="domain" description="Transposase IS66 C-terminal" evidence="6">
    <location>
        <begin position="450"/>
        <end position="491"/>
    </location>
</feature>
<keyword evidence="1" id="KW-0175">Coiled coil</keyword>
<evidence type="ECO:0000259" key="3">
    <source>
        <dbReference type="Pfam" id="PF03050"/>
    </source>
</evidence>
<dbReference type="Pfam" id="PF03050">
    <property type="entry name" value="DDE_Tnp_IS66"/>
    <property type="match status" value="1"/>
</dbReference>
<proteinExistence type="predicted"/>
<dbReference type="NCBIfam" id="NF033517">
    <property type="entry name" value="transpos_IS66"/>
    <property type="match status" value="1"/>
</dbReference>
<evidence type="ECO:0000259" key="5">
    <source>
        <dbReference type="Pfam" id="PF13007"/>
    </source>
</evidence>
<gene>
    <name evidence="7" type="ORF">FC78_GL000009</name>
</gene>
<evidence type="ECO:0000259" key="6">
    <source>
        <dbReference type="Pfam" id="PF13817"/>
    </source>
</evidence>
<feature type="domain" description="Transposase TnpC homeodomain" evidence="5">
    <location>
        <begin position="20"/>
        <end position="91"/>
    </location>
</feature>
<dbReference type="InterPro" id="IPR052344">
    <property type="entry name" value="Transposase-related"/>
</dbReference>
<dbReference type="Proteomes" id="UP000051515">
    <property type="component" value="Unassembled WGS sequence"/>
</dbReference>
<evidence type="ECO:0000256" key="1">
    <source>
        <dbReference type="SAM" id="Coils"/>
    </source>
</evidence>
<feature type="domain" description="Transposase IS66 zinc-finger binding" evidence="4">
    <location>
        <begin position="102"/>
        <end position="144"/>
    </location>
</feature>
<feature type="domain" description="Transposase IS66 central" evidence="3">
    <location>
        <begin position="165"/>
        <end position="443"/>
    </location>
</feature>
<organism evidence="7 8">
    <name type="scientific">Companilactobacillus bobalius DSM 19674</name>
    <dbReference type="NCBI Taxonomy" id="1423788"/>
    <lineage>
        <taxon>Bacteria</taxon>
        <taxon>Bacillati</taxon>
        <taxon>Bacillota</taxon>
        <taxon>Bacilli</taxon>
        <taxon>Lactobacillales</taxon>
        <taxon>Lactobacillaceae</taxon>
        <taxon>Companilactobacillus</taxon>
        <taxon>Companilactobacillus bobalius</taxon>
    </lineage>
</organism>
<dbReference type="InterPro" id="IPR024474">
    <property type="entry name" value="Znf_dom_IS66"/>
</dbReference>
<dbReference type="InterPro" id="IPR039552">
    <property type="entry name" value="IS66_C"/>
</dbReference>
<feature type="region of interest" description="Disordered" evidence="2">
    <location>
        <begin position="41"/>
        <end position="87"/>
    </location>
</feature>
<dbReference type="Pfam" id="PF13817">
    <property type="entry name" value="DDE_Tnp_IS66_C"/>
    <property type="match status" value="1"/>
</dbReference>
<dbReference type="InterPro" id="IPR024463">
    <property type="entry name" value="Transposase_TnpC_homeodom"/>
</dbReference>
<reference evidence="7 8" key="1">
    <citation type="journal article" date="2015" name="Genome Announc.">
        <title>Expanding the biotechnology potential of lactobacilli through comparative genomics of 213 strains and associated genera.</title>
        <authorList>
            <person name="Sun Z."/>
            <person name="Harris H.M."/>
            <person name="McCann A."/>
            <person name="Guo C."/>
            <person name="Argimon S."/>
            <person name="Zhang W."/>
            <person name="Yang X."/>
            <person name="Jeffery I.B."/>
            <person name="Cooney J.C."/>
            <person name="Kagawa T.F."/>
            <person name="Liu W."/>
            <person name="Song Y."/>
            <person name="Salvetti E."/>
            <person name="Wrobel A."/>
            <person name="Rasinkangas P."/>
            <person name="Parkhill J."/>
            <person name="Rea M.C."/>
            <person name="O'Sullivan O."/>
            <person name="Ritari J."/>
            <person name="Douillard F.P."/>
            <person name="Paul Ross R."/>
            <person name="Yang R."/>
            <person name="Briner A.E."/>
            <person name="Felis G.E."/>
            <person name="de Vos W.M."/>
            <person name="Barrangou R."/>
            <person name="Klaenhammer T.R."/>
            <person name="Caufield P.W."/>
            <person name="Cui Y."/>
            <person name="Zhang H."/>
            <person name="O'Toole P.W."/>
        </authorList>
    </citation>
    <scope>NUCLEOTIDE SEQUENCE [LARGE SCALE GENOMIC DNA]</scope>
    <source>
        <strain evidence="7 8">DSM 19674</strain>
    </source>
</reference>
<dbReference type="RefSeq" id="WP_056950614.1">
    <property type="nucleotide sequence ID" value="NZ_AZDY01000006.1"/>
</dbReference>
<evidence type="ECO:0000256" key="2">
    <source>
        <dbReference type="SAM" id="MobiDB-lite"/>
    </source>
</evidence>
<feature type="compositionally biased region" description="Basic residues" evidence="2">
    <location>
        <begin position="72"/>
        <end position="82"/>
    </location>
</feature>
<dbReference type="OrthoDB" id="9760067at2"/>
<dbReference type="Pfam" id="PF13005">
    <property type="entry name" value="zf-IS66"/>
    <property type="match status" value="1"/>
</dbReference>
<accession>A0A0R1L0N3</accession>